<sequence length="40" mass="4080">MPLITLPVPKLAIGIVTPLIVTLSTSPNPSGSDIVKLPDA</sequence>
<organism evidence="1">
    <name type="scientific">hydrocarbon metagenome</name>
    <dbReference type="NCBI Taxonomy" id="938273"/>
    <lineage>
        <taxon>unclassified sequences</taxon>
        <taxon>metagenomes</taxon>
        <taxon>ecological metagenomes</taxon>
    </lineage>
</organism>
<dbReference type="EMBL" id="LNQE01000971">
    <property type="protein sequence ID" value="KUG22391.1"/>
    <property type="molecule type" value="Genomic_DNA"/>
</dbReference>
<accession>A0A0W8FND4</accession>
<evidence type="ECO:0000313" key="1">
    <source>
        <dbReference type="EMBL" id="KUG22391.1"/>
    </source>
</evidence>
<protein>
    <submittedName>
        <fullName evidence="1">Uncharacterized protein</fullName>
    </submittedName>
</protein>
<comment type="caution">
    <text evidence="1">The sequence shown here is derived from an EMBL/GenBank/DDBJ whole genome shotgun (WGS) entry which is preliminary data.</text>
</comment>
<name>A0A0W8FND4_9ZZZZ</name>
<gene>
    <name evidence="1" type="ORF">ASZ90_007835</name>
</gene>
<proteinExistence type="predicted"/>
<dbReference type="AlphaFoldDB" id="A0A0W8FND4"/>
<reference evidence="1" key="1">
    <citation type="journal article" date="2015" name="Proc. Natl. Acad. Sci. U.S.A.">
        <title>Networks of energetic and metabolic interactions define dynamics in microbial communities.</title>
        <authorList>
            <person name="Embree M."/>
            <person name="Liu J.K."/>
            <person name="Al-Bassam M.M."/>
            <person name="Zengler K."/>
        </authorList>
    </citation>
    <scope>NUCLEOTIDE SEQUENCE</scope>
</reference>